<dbReference type="PANTHER" id="PTHR10015">
    <property type="entry name" value="HEAT SHOCK TRANSCRIPTION FACTOR"/>
    <property type="match status" value="1"/>
</dbReference>
<evidence type="ECO:0000313" key="8">
    <source>
        <dbReference type="EMBL" id="CEJ62731.1"/>
    </source>
</evidence>
<organism evidence="8 9">
    <name type="scientific">Penicillium brasilianum</name>
    <dbReference type="NCBI Taxonomy" id="104259"/>
    <lineage>
        <taxon>Eukaryota</taxon>
        <taxon>Fungi</taxon>
        <taxon>Dikarya</taxon>
        <taxon>Ascomycota</taxon>
        <taxon>Pezizomycotina</taxon>
        <taxon>Eurotiomycetes</taxon>
        <taxon>Eurotiomycetidae</taxon>
        <taxon>Eurotiales</taxon>
        <taxon>Aspergillaceae</taxon>
        <taxon>Penicillium</taxon>
    </lineage>
</organism>
<keyword evidence="4" id="KW-0539">Nucleus</keyword>
<gene>
    <name evidence="8" type="ORF">PMG11_11222</name>
</gene>
<dbReference type="Gene3D" id="1.10.10.10">
    <property type="entry name" value="Winged helix-like DNA-binding domain superfamily/Winged helix DNA-binding domain"/>
    <property type="match status" value="1"/>
</dbReference>
<feature type="region of interest" description="Disordered" evidence="6">
    <location>
        <begin position="305"/>
        <end position="329"/>
    </location>
</feature>
<evidence type="ECO:0000256" key="6">
    <source>
        <dbReference type="SAM" id="MobiDB-lite"/>
    </source>
</evidence>
<comment type="similarity">
    <text evidence="2 5">Belongs to the HSF family.</text>
</comment>
<keyword evidence="9" id="KW-1185">Reference proteome</keyword>
<dbReference type="PANTHER" id="PTHR10015:SF427">
    <property type="entry name" value="HEAT SHOCK FACTOR PROTEIN"/>
    <property type="match status" value="1"/>
</dbReference>
<dbReference type="GO" id="GO:0003700">
    <property type="term" value="F:DNA-binding transcription factor activity"/>
    <property type="evidence" value="ECO:0007669"/>
    <property type="project" value="InterPro"/>
</dbReference>
<dbReference type="Proteomes" id="UP000042958">
    <property type="component" value="Unassembled WGS sequence"/>
</dbReference>
<sequence length="452" mass="50860">MRPVNFNFEGVADDHRISLFPVQGVLKKPSIHKKMPANDENVDEPPQILYNQSNDFITCRHDRSLQPLSARDISLSEFSAELDSYLSVLKGGGSIAFGRGEDLASIRLSKCLENLFLTPTPTVTEGPPLTWTQIVLFAGPHFEGPSKLKIGESLVELPETDFELLSSGRPWRFLYPWPDKGDCKKELRSSEMALQELDDTRQKILEVLENMSVVTQRLTNHHDIVAQLFRDQPHTAPQEEALEIGGVRTNPPDEAAPDSRASNVRISREDTLSDQDPPPTRGDIHYSNSDQATLPIIKELHEKGQAGASVSGNNRQHENPETPSQGSRLHLSDFIQSLSDILDDPRNTETLRWSEDERSIILAQANKFPAHLLAKLSTKSYHSLVRRLYYYGFRKIGGAYRHDLFIRGQPSSILPARQMSQSPSLPSPMHNSIPRSGPRYKVIKKRRARQSV</sequence>
<dbReference type="AlphaFoldDB" id="A0A0F7U3A2"/>
<dbReference type="InterPro" id="IPR000232">
    <property type="entry name" value="HSF_DNA-bd"/>
</dbReference>
<dbReference type="GO" id="GO:0043565">
    <property type="term" value="F:sequence-specific DNA binding"/>
    <property type="evidence" value="ECO:0007669"/>
    <property type="project" value="InterPro"/>
</dbReference>
<evidence type="ECO:0000256" key="4">
    <source>
        <dbReference type="ARBA" id="ARBA00023242"/>
    </source>
</evidence>
<dbReference type="SMART" id="SM00415">
    <property type="entry name" value="HSF"/>
    <property type="match status" value="1"/>
</dbReference>
<reference evidence="9" key="1">
    <citation type="journal article" date="2015" name="Genome Announc.">
        <title>Draft genome sequence of the fungus Penicillium brasilianum MG11.</title>
        <authorList>
            <person name="Horn F."/>
            <person name="Linde J."/>
            <person name="Mattern D.J."/>
            <person name="Walther G."/>
            <person name="Guthke R."/>
            <person name="Brakhage A.A."/>
            <person name="Valiante V."/>
        </authorList>
    </citation>
    <scope>NUCLEOTIDE SEQUENCE [LARGE SCALE GENOMIC DNA]</scope>
    <source>
        <strain evidence="9">MG11</strain>
    </source>
</reference>
<evidence type="ECO:0000313" key="9">
    <source>
        <dbReference type="Proteomes" id="UP000042958"/>
    </source>
</evidence>
<feature type="region of interest" description="Disordered" evidence="6">
    <location>
        <begin position="417"/>
        <end position="452"/>
    </location>
</feature>
<feature type="domain" description="HSF-type DNA-binding" evidence="7">
    <location>
        <begin position="330"/>
        <end position="419"/>
    </location>
</feature>
<accession>A0A0F7U3A2</accession>
<dbReference type="Pfam" id="PF00447">
    <property type="entry name" value="HSF_DNA-bind"/>
    <property type="match status" value="1"/>
</dbReference>
<dbReference type="InterPro" id="IPR036388">
    <property type="entry name" value="WH-like_DNA-bd_sf"/>
</dbReference>
<dbReference type="OrthoDB" id="4360491at2759"/>
<evidence type="ECO:0000256" key="5">
    <source>
        <dbReference type="RuleBase" id="RU004020"/>
    </source>
</evidence>
<feature type="region of interest" description="Disordered" evidence="6">
    <location>
        <begin position="242"/>
        <end position="289"/>
    </location>
</feature>
<keyword evidence="3" id="KW-0238">DNA-binding</keyword>
<dbReference type="STRING" id="104259.A0A0F7U3A2"/>
<dbReference type="SUPFAM" id="SSF46785">
    <property type="entry name" value="Winged helix' DNA-binding domain"/>
    <property type="match status" value="1"/>
</dbReference>
<protein>
    <recommendedName>
        <fullName evidence="7">HSF-type DNA-binding domain-containing protein</fullName>
    </recommendedName>
</protein>
<evidence type="ECO:0000256" key="2">
    <source>
        <dbReference type="ARBA" id="ARBA00006403"/>
    </source>
</evidence>
<evidence type="ECO:0000256" key="3">
    <source>
        <dbReference type="ARBA" id="ARBA00023125"/>
    </source>
</evidence>
<feature type="compositionally biased region" description="Basic residues" evidence="6">
    <location>
        <begin position="441"/>
        <end position="452"/>
    </location>
</feature>
<dbReference type="EMBL" id="CDHK01000021">
    <property type="protein sequence ID" value="CEJ62731.1"/>
    <property type="molecule type" value="Genomic_DNA"/>
</dbReference>
<comment type="subcellular location">
    <subcellularLocation>
        <location evidence="1">Nucleus</location>
    </subcellularLocation>
</comment>
<dbReference type="InterPro" id="IPR036390">
    <property type="entry name" value="WH_DNA-bd_sf"/>
</dbReference>
<name>A0A0F7U3A2_PENBI</name>
<proteinExistence type="inferred from homology"/>
<evidence type="ECO:0000256" key="1">
    <source>
        <dbReference type="ARBA" id="ARBA00004123"/>
    </source>
</evidence>
<evidence type="ECO:0000259" key="7">
    <source>
        <dbReference type="SMART" id="SM00415"/>
    </source>
</evidence>
<feature type="compositionally biased region" description="Low complexity" evidence="6">
    <location>
        <begin position="418"/>
        <end position="429"/>
    </location>
</feature>
<dbReference type="GO" id="GO:0005634">
    <property type="term" value="C:nucleus"/>
    <property type="evidence" value="ECO:0007669"/>
    <property type="project" value="UniProtKB-SubCell"/>
</dbReference>